<comment type="caution">
    <text evidence="3">The sequence shown here is derived from an EMBL/GenBank/DDBJ whole genome shotgun (WGS) entry which is preliminary data.</text>
</comment>
<evidence type="ECO:0000256" key="1">
    <source>
        <dbReference type="SAM" id="MobiDB-lite"/>
    </source>
</evidence>
<evidence type="ECO:0000313" key="2">
    <source>
        <dbReference type="EMBL" id="CAH0490249.1"/>
    </source>
</evidence>
<gene>
    <name evidence="2" type="ORF">PFR001_LOCUS5602</name>
    <name evidence="3" type="ORF">PFR002_LOCUS7030</name>
</gene>
<evidence type="ECO:0008006" key="6">
    <source>
        <dbReference type="Google" id="ProtNLM"/>
    </source>
</evidence>
<feature type="compositionally biased region" description="Gly residues" evidence="1">
    <location>
        <begin position="351"/>
        <end position="362"/>
    </location>
</feature>
<feature type="compositionally biased region" description="Basic and acidic residues" evidence="1">
    <location>
        <begin position="283"/>
        <end position="307"/>
    </location>
</feature>
<reference evidence="2 4" key="1">
    <citation type="submission" date="2021-11" db="EMBL/GenBank/DDBJ databases">
        <authorList>
            <person name="Islam A."/>
            <person name="Islam S."/>
            <person name="Flora M.S."/>
            <person name="Rahman M."/>
            <person name="Ziaur R.M."/>
            <person name="Epstein J.H."/>
            <person name="Hassan M."/>
            <person name="Klassen M."/>
            <person name="Woodard K."/>
            <person name="Webb A."/>
            <person name="Webby R.J."/>
            <person name="El Zowalaty M.E."/>
        </authorList>
    </citation>
    <scope>NUCLEOTIDE SEQUENCE [LARGE SCALE GENOMIC DNA]</scope>
    <source>
        <strain evidence="2">Pf1</strain>
    </source>
</reference>
<dbReference type="AlphaFoldDB" id="A0AAV0U974"/>
<organism evidence="3 5">
    <name type="scientific">Peronospora farinosa</name>
    <dbReference type="NCBI Taxonomy" id="134698"/>
    <lineage>
        <taxon>Eukaryota</taxon>
        <taxon>Sar</taxon>
        <taxon>Stramenopiles</taxon>
        <taxon>Oomycota</taxon>
        <taxon>Peronosporomycetes</taxon>
        <taxon>Peronosporales</taxon>
        <taxon>Peronosporaceae</taxon>
        <taxon>Peronospora</taxon>
    </lineage>
</organism>
<name>A0AAV0U974_9STRA</name>
<feature type="compositionally biased region" description="Basic residues" evidence="1">
    <location>
        <begin position="131"/>
        <end position="143"/>
    </location>
</feature>
<proteinExistence type="predicted"/>
<dbReference type="EMBL" id="CAKLBC010001225">
    <property type="protein sequence ID" value="CAH0490249.1"/>
    <property type="molecule type" value="Genomic_DNA"/>
</dbReference>
<accession>A0AAV0U974</accession>
<sequence>MEGRDSVAPAKTRRGSSGAIYEKYLNIKNNALPKEDEGVATNCVEISNSTDEYELEAGELVSISLTMNLYGANGLSGLSYTAARLGVTIGNPNDGSGVMSPRREERGGLRSPRMRQPPGPMSPPRMMGGPMRRRSQSRSRSRGRNGNSILDVMNGGNRPWPPLQGPPGNGYFGDGRSPRETFGRRPGSPGDRRGNSPSGGFDRRPGSPPRGGFYRRPGSPPRGGFNQRPGSPPRGEFNRRLGSPPRDGYNQRPGSPPRGEFNRRPGSPPRDGYNQRPGSPQRNDFRGGRSPPRGDFDGSRECFRRDGPFGNPRGRSAPREDYRRGRSMSPERGGPPRDFRNSLGPGRDGPRGGMMGGHGPGGPRWSRSRSPFFRGSPPRGPPRNGNGFEPPERRPGLGSPGRMGMNEFRSPPRDVFNGFGLGGPPSFEDRGPPNMFRPRGRSRSPNQRPPSEMMRKRDRSWERGDPPPNLVEPSLNGPMPDSPRLLEARPFDTPSEWNFELKRSGKFKCRCSATSLSVGISRQLPLFLDVVTLPHLKRSPEFLQLDRPTIRRVVYELKPESMADASGYREFVDYLIQGRSGHARAGAATEMESQGFKIFLLPPGQAARQIGYKGDHMIAVLRSR</sequence>
<feature type="compositionally biased region" description="Low complexity" evidence="1">
    <location>
        <begin position="184"/>
        <end position="200"/>
    </location>
</feature>
<feature type="region of interest" description="Disordered" evidence="1">
    <location>
        <begin position="90"/>
        <end position="489"/>
    </location>
</feature>
<feature type="compositionally biased region" description="Low complexity" evidence="1">
    <location>
        <begin position="363"/>
        <end position="389"/>
    </location>
</feature>
<dbReference type="EMBL" id="CANTFK010000899">
    <property type="protein sequence ID" value="CAI5732913.1"/>
    <property type="molecule type" value="Genomic_DNA"/>
</dbReference>
<evidence type="ECO:0000313" key="4">
    <source>
        <dbReference type="Proteomes" id="UP001157938"/>
    </source>
</evidence>
<feature type="compositionally biased region" description="Basic and acidic residues" evidence="1">
    <location>
        <begin position="453"/>
        <end position="465"/>
    </location>
</feature>
<dbReference type="Proteomes" id="UP001159659">
    <property type="component" value="Unassembled WGS sequence"/>
</dbReference>
<evidence type="ECO:0000313" key="5">
    <source>
        <dbReference type="Proteomes" id="UP001159659"/>
    </source>
</evidence>
<protein>
    <recommendedName>
        <fullName evidence="6">Spen paralogue and orthologue SPOC C-terminal domain-containing protein</fullName>
    </recommendedName>
</protein>
<reference evidence="3" key="2">
    <citation type="submission" date="2022-12" db="EMBL/GenBank/DDBJ databases">
        <authorList>
            <person name="Webb A."/>
        </authorList>
    </citation>
    <scope>NUCLEOTIDE SEQUENCE</scope>
    <source>
        <strain evidence="3">Pf2</strain>
    </source>
</reference>
<dbReference type="Proteomes" id="UP001157938">
    <property type="component" value="Unassembled WGS sequence"/>
</dbReference>
<evidence type="ECO:0000313" key="3">
    <source>
        <dbReference type="EMBL" id="CAI5732913.1"/>
    </source>
</evidence>
<keyword evidence="4" id="KW-1185">Reference proteome</keyword>